<dbReference type="Proteomes" id="UP000789901">
    <property type="component" value="Unassembled WGS sequence"/>
</dbReference>
<organism evidence="1 2">
    <name type="scientific">Gigaspora margarita</name>
    <dbReference type="NCBI Taxonomy" id="4874"/>
    <lineage>
        <taxon>Eukaryota</taxon>
        <taxon>Fungi</taxon>
        <taxon>Fungi incertae sedis</taxon>
        <taxon>Mucoromycota</taxon>
        <taxon>Glomeromycotina</taxon>
        <taxon>Glomeromycetes</taxon>
        <taxon>Diversisporales</taxon>
        <taxon>Gigasporaceae</taxon>
        <taxon>Gigaspora</taxon>
    </lineage>
</organism>
<keyword evidence="2" id="KW-1185">Reference proteome</keyword>
<evidence type="ECO:0000313" key="1">
    <source>
        <dbReference type="EMBL" id="CAG8826566.1"/>
    </source>
</evidence>
<accession>A0ABN7WE83</accession>
<name>A0ABN7WE83_GIGMA</name>
<feature type="non-terminal residue" evidence="1">
    <location>
        <position position="1"/>
    </location>
</feature>
<comment type="caution">
    <text evidence="1">The sequence shown here is derived from an EMBL/GenBank/DDBJ whole genome shotgun (WGS) entry which is preliminary data.</text>
</comment>
<dbReference type="EMBL" id="CAJVQB010038728">
    <property type="protein sequence ID" value="CAG8826566.1"/>
    <property type="molecule type" value="Genomic_DNA"/>
</dbReference>
<proteinExistence type="predicted"/>
<gene>
    <name evidence="1" type="ORF">GMARGA_LOCUS29165</name>
</gene>
<sequence>KLEIRSDKLDRSIFLAYFCIGKIFYEKMKEFFSESDLKEEQKDHKILASFYHAKDLDFGKGKNKDQIIK</sequence>
<evidence type="ECO:0000313" key="2">
    <source>
        <dbReference type="Proteomes" id="UP000789901"/>
    </source>
</evidence>
<protein>
    <submittedName>
        <fullName evidence="1">34722_t:CDS:1</fullName>
    </submittedName>
</protein>
<reference evidence="1 2" key="1">
    <citation type="submission" date="2021-06" db="EMBL/GenBank/DDBJ databases">
        <authorList>
            <person name="Kallberg Y."/>
            <person name="Tangrot J."/>
            <person name="Rosling A."/>
        </authorList>
    </citation>
    <scope>NUCLEOTIDE SEQUENCE [LARGE SCALE GENOMIC DNA]</scope>
    <source>
        <strain evidence="1 2">120-4 pot B 10/14</strain>
    </source>
</reference>